<dbReference type="STRING" id="1237085.Ngar_c08590"/>
<dbReference type="EMBL" id="CP002408">
    <property type="protein sequence ID" value="AFU57801.1"/>
    <property type="molecule type" value="Genomic_DNA"/>
</dbReference>
<evidence type="ECO:0000313" key="2">
    <source>
        <dbReference type="EMBL" id="AFU57801.1"/>
    </source>
</evidence>
<dbReference type="InterPro" id="IPR058349">
    <property type="entry name" value="DUF8036"/>
</dbReference>
<keyword evidence="1" id="KW-1133">Transmembrane helix</keyword>
<protein>
    <submittedName>
        <fullName evidence="2">Uncharacterized protein</fullName>
    </submittedName>
</protein>
<evidence type="ECO:0000313" key="3">
    <source>
        <dbReference type="Proteomes" id="UP000008037"/>
    </source>
</evidence>
<dbReference type="Proteomes" id="UP000008037">
    <property type="component" value="Chromosome"/>
</dbReference>
<evidence type="ECO:0000256" key="1">
    <source>
        <dbReference type="SAM" id="Phobius"/>
    </source>
</evidence>
<feature type="transmembrane region" description="Helical" evidence="1">
    <location>
        <begin position="6"/>
        <end position="26"/>
    </location>
</feature>
<keyword evidence="3" id="KW-1185">Reference proteome</keyword>
<dbReference type="HOGENOM" id="CLU_2313874_0_0_2"/>
<keyword evidence="1" id="KW-0812">Transmembrane</keyword>
<dbReference type="BioCyc" id="CNIT1237085:G1324-857-MONOMER"/>
<dbReference type="AlphaFoldDB" id="K0I928"/>
<reference evidence="2 3" key="1">
    <citation type="journal article" date="2012" name="Environ. Microbiol.">
        <title>The genome of the ammonia-oxidizing Candidatus Nitrososphaera gargensis: insights into metabolic versatility and environmental adaptations.</title>
        <authorList>
            <person name="Spang A."/>
            <person name="Poehlein A."/>
            <person name="Offre P."/>
            <person name="Zumbragel S."/>
            <person name="Haider S."/>
            <person name="Rychlik N."/>
            <person name="Nowka B."/>
            <person name="Schmeisser C."/>
            <person name="Lebedeva E.V."/>
            <person name="Rattei T."/>
            <person name="Bohm C."/>
            <person name="Schmid M."/>
            <person name="Galushko A."/>
            <person name="Hatzenpichler R."/>
            <person name="Weinmaier T."/>
            <person name="Daniel R."/>
            <person name="Schleper C."/>
            <person name="Spieck E."/>
            <person name="Streit W."/>
            <person name="Wagner M."/>
        </authorList>
    </citation>
    <scope>NUCLEOTIDE SEQUENCE [LARGE SCALE GENOMIC DNA]</scope>
    <source>
        <strain evidence="3">Ga9.2</strain>
    </source>
</reference>
<name>K0I928_NITGG</name>
<sequence>MDFMLAAAAAAITNIGLLAVIIATYIQNARLIKSYFTYGLILVASLFIVQNIVIVVFWSNLYAAGPAIKNIVDAAAPYLFAINSAQTAGLSILLWISRR</sequence>
<proteinExistence type="predicted"/>
<dbReference type="InParanoid" id="K0I928"/>
<accession>K0I928</accession>
<feature type="transmembrane region" description="Helical" evidence="1">
    <location>
        <begin position="38"/>
        <end position="58"/>
    </location>
</feature>
<keyword evidence="1" id="KW-0472">Membrane</keyword>
<dbReference type="KEGG" id="nga:Ngar_c08590"/>
<gene>
    <name evidence="2" type="ordered locus">Ngar_c08590</name>
</gene>
<dbReference type="OrthoDB" id="9404at2157"/>
<organism evidence="2 3">
    <name type="scientific">Nitrososphaera gargensis (strain Ga9.2)</name>
    <dbReference type="NCBI Taxonomy" id="1237085"/>
    <lineage>
        <taxon>Archaea</taxon>
        <taxon>Nitrososphaerota</taxon>
        <taxon>Nitrososphaeria</taxon>
        <taxon>Nitrososphaerales</taxon>
        <taxon>Nitrososphaeraceae</taxon>
        <taxon>Nitrososphaera</taxon>
    </lineage>
</organism>
<feature type="transmembrane region" description="Helical" evidence="1">
    <location>
        <begin position="78"/>
        <end position="96"/>
    </location>
</feature>
<dbReference type="Pfam" id="PF26119">
    <property type="entry name" value="DUF8036"/>
    <property type="match status" value="1"/>
</dbReference>